<feature type="region of interest" description="Disordered" evidence="1">
    <location>
        <begin position="1"/>
        <end position="21"/>
    </location>
</feature>
<evidence type="ECO:0000313" key="3">
    <source>
        <dbReference type="Proteomes" id="UP000002630"/>
    </source>
</evidence>
<dbReference type="EMBL" id="FN649734">
    <property type="protein sequence ID" value="CBN79436.2"/>
    <property type="molecule type" value="Genomic_DNA"/>
</dbReference>
<organism evidence="2 3">
    <name type="scientific">Ectocarpus siliculosus</name>
    <name type="common">Brown alga</name>
    <name type="synonym">Conferva siliculosa</name>
    <dbReference type="NCBI Taxonomy" id="2880"/>
    <lineage>
        <taxon>Eukaryota</taxon>
        <taxon>Sar</taxon>
        <taxon>Stramenopiles</taxon>
        <taxon>Ochrophyta</taxon>
        <taxon>PX clade</taxon>
        <taxon>Phaeophyceae</taxon>
        <taxon>Ectocarpales</taxon>
        <taxon>Ectocarpaceae</taxon>
        <taxon>Ectocarpus</taxon>
    </lineage>
</organism>
<feature type="compositionally biased region" description="Low complexity" evidence="1">
    <location>
        <begin position="111"/>
        <end position="145"/>
    </location>
</feature>
<feature type="non-terminal residue" evidence="2">
    <location>
        <position position="1"/>
    </location>
</feature>
<feature type="non-terminal residue" evidence="2">
    <location>
        <position position="145"/>
    </location>
</feature>
<dbReference type="EMBL" id="FN648403">
    <property type="protein sequence ID" value="CBN79436.2"/>
    <property type="molecule type" value="Genomic_DNA"/>
</dbReference>
<proteinExistence type="predicted"/>
<evidence type="ECO:0000256" key="1">
    <source>
        <dbReference type="SAM" id="MobiDB-lite"/>
    </source>
</evidence>
<dbReference type="Proteomes" id="UP000002630">
    <property type="component" value="Linkage Group LG09"/>
</dbReference>
<feature type="region of interest" description="Disordered" evidence="1">
    <location>
        <begin position="103"/>
        <end position="145"/>
    </location>
</feature>
<keyword evidence="3" id="KW-1185">Reference proteome</keyword>
<reference evidence="2 3" key="1">
    <citation type="journal article" date="2010" name="Nature">
        <title>The Ectocarpus genome and the independent evolution of multicellularity in brown algae.</title>
        <authorList>
            <person name="Cock J.M."/>
            <person name="Sterck L."/>
            <person name="Rouze P."/>
            <person name="Scornet D."/>
            <person name="Allen A.E."/>
            <person name="Amoutzias G."/>
            <person name="Anthouard V."/>
            <person name="Artiguenave F."/>
            <person name="Aury J.M."/>
            <person name="Badger J.H."/>
            <person name="Beszteri B."/>
            <person name="Billiau K."/>
            <person name="Bonnet E."/>
            <person name="Bothwell J.H."/>
            <person name="Bowler C."/>
            <person name="Boyen C."/>
            <person name="Brownlee C."/>
            <person name="Carrano C.J."/>
            <person name="Charrier B."/>
            <person name="Cho G.Y."/>
            <person name="Coelho S.M."/>
            <person name="Collen J."/>
            <person name="Corre E."/>
            <person name="Da Silva C."/>
            <person name="Delage L."/>
            <person name="Delaroque N."/>
            <person name="Dittami S.M."/>
            <person name="Doulbeau S."/>
            <person name="Elias M."/>
            <person name="Farnham G."/>
            <person name="Gachon C.M."/>
            <person name="Gschloessl B."/>
            <person name="Heesch S."/>
            <person name="Jabbari K."/>
            <person name="Jubin C."/>
            <person name="Kawai H."/>
            <person name="Kimura K."/>
            <person name="Kloareg B."/>
            <person name="Kupper F.C."/>
            <person name="Lang D."/>
            <person name="Le Bail A."/>
            <person name="Leblanc C."/>
            <person name="Lerouge P."/>
            <person name="Lohr M."/>
            <person name="Lopez P.J."/>
            <person name="Martens C."/>
            <person name="Maumus F."/>
            <person name="Michel G."/>
            <person name="Miranda-Saavedra D."/>
            <person name="Morales J."/>
            <person name="Moreau H."/>
            <person name="Motomura T."/>
            <person name="Nagasato C."/>
            <person name="Napoli C.A."/>
            <person name="Nelson D.R."/>
            <person name="Nyvall-Collen P."/>
            <person name="Peters A.F."/>
            <person name="Pommier C."/>
            <person name="Potin P."/>
            <person name="Poulain J."/>
            <person name="Quesneville H."/>
            <person name="Read B."/>
            <person name="Rensing S.A."/>
            <person name="Ritter A."/>
            <person name="Rousvoal S."/>
            <person name="Samanta M."/>
            <person name="Samson G."/>
            <person name="Schroeder D.C."/>
            <person name="Segurens B."/>
            <person name="Strittmatter M."/>
            <person name="Tonon T."/>
            <person name="Tregear J.W."/>
            <person name="Valentin K."/>
            <person name="von Dassow P."/>
            <person name="Yamagishi T."/>
            <person name="Van de Peer Y."/>
            <person name="Wincker P."/>
        </authorList>
    </citation>
    <scope>NUCLEOTIDE SEQUENCE [LARGE SCALE GENOMIC DNA]</scope>
    <source>
        <strain evidence="3">Ec32 / CCAP1310/4</strain>
    </source>
</reference>
<evidence type="ECO:0000313" key="2">
    <source>
        <dbReference type="EMBL" id="CBN79436.2"/>
    </source>
</evidence>
<protein>
    <submittedName>
        <fullName evidence="2">Uncharacterized protein</fullName>
    </submittedName>
</protein>
<gene>
    <name evidence="2" type="ORF">Esi_0224_0013</name>
</gene>
<name>D8LIR3_ECTSI</name>
<dbReference type="InParanoid" id="D8LIR3"/>
<sequence>MWVRRARRARRRNPQFRGRRRRPTKWPTRWCWWLPWRPRQPLAVPDREDPPGGGAATLAHQGAGYLGQVAEGGGAEAELPSAEEVRVERLQQELQVAQQAAVEAKRGEVGDVSAAGAAERSARAVGADAAPSRRAPKAARVATTG</sequence>
<accession>D8LIR3</accession>
<dbReference type="AlphaFoldDB" id="D8LIR3"/>